<dbReference type="STRING" id="299467.A0A443SLY2"/>
<comment type="caution">
    <text evidence="16">The sequence shown here is derived from an EMBL/GenBank/DDBJ whole genome shotgun (WGS) entry which is preliminary data.</text>
</comment>
<feature type="binding site" evidence="13">
    <location>
        <begin position="360"/>
        <end position="369"/>
    </location>
    <ligand>
        <name>ATP</name>
        <dbReference type="ChEBI" id="CHEBI:30616"/>
    </ligand>
</feature>
<feature type="binding site" evidence="13">
    <location>
        <position position="448"/>
    </location>
    <ligand>
        <name>substrate</name>
    </ligand>
</feature>
<feature type="binding site" evidence="13">
    <location>
        <begin position="394"/>
        <end position="397"/>
    </location>
    <ligand>
        <name>ATP</name>
        <dbReference type="ChEBI" id="CHEBI:30616"/>
    </ligand>
</feature>
<dbReference type="Gene3D" id="3.40.50.1760">
    <property type="entry name" value="Glutathione synthase, substrate-binding domain superfamily, eukaryotic"/>
    <property type="match status" value="1"/>
</dbReference>
<evidence type="ECO:0000256" key="5">
    <source>
        <dbReference type="ARBA" id="ARBA00022598"/>
    </source>
</evidence>
<dbReference type="Gene3D" id="3.30.1490.50">
    <property type="match status" value="1"/>
</dbReference>
<feature type="binding site" evidence="14">
    <location>
        <position position="138"/>
    </location>
    <ligand>
        <name>Mg(2+)</name>
        <dbReference type="ChEBI" id="CHEBI:18420"/>
    </ligand>
</feature>
<dbReference type="VEuPathDB" id="VectorBase:LDEU003504"/>
<reference evidence="16 17" key="1">
    <citation type="journal article" date="2018" name="Gigascience">
        <title>Genomes of trombidid mites reveal novel predicted allergens and laterally-transferred genes associated with secondary metabolism.</title>
        <authorList>
            <person name="Dong X."/>
            <person name="Chaisiri K."/>
            <person name="Xia D."/>
            <person name="Armstrong S.D."/>
            <person name="Fang Y."/>
            <person name="Donnelly M.J."/>
            <person name="Kadowaki T."/>
            <person name="McGarry J.W."/>
            <person name="Darby A.C."/>
            <person name="Makepeace B.L."/>
        </authorList>
    </citation>
    <scope>NUCLEOTIDE SEQUENCE [LARGE SCALE GENOMIC DNA]</scope>
    <source>
        <strain evidence="16">UoL-UT</strain>
    </source>
</reference>
<evidence type="ECO:0000256" key="8">
    <source>
        <dbReference type="ARBA" id="ARBA00022741"/>
    </source>
</evidence>
<comment type="pathway">
    <text evidence="1 12">Sulfur metabolism; glutathione biosynthesis; glutathione from L-cysteine and L-glutamate: step 2/2.</text>
</comment>
<dbReference type="OrthoDB" id="2020073at2759"/>
<dbReference type="InterPro" id="IPR014049">
    <property type="entry name" value="Glutathione_synthase_N_euk"/>
</dbReference>
<evidence type="ECO:0000313" key="16">
    <source>
        <dbReference type="EMBL" id="RWS28534.1"/>
    </source>
</evidence>
<dbReference type="Pfam" id="PF03199">
    <property type="entry name" value="GSH_synthase"/>
    <property type="match status" value="1"/>
</dbReference>
<feature type="binding site" evidence="13">
    <location>
        <position position="371"/>
    </location>
    <ligand>
        <name>ATP</name>
        <dbReference type="ChEBI" id="CHEBI:30616"/>
    </ligand>
</feature>
<organism evidence="16 17">
    <name type="scientific">Leptotrombidium deliense</name>
    <dbReference type="NCBI Taxonomy" id="299467"/>
    <lineage>
        <taxon>Eukaryota</taxon>
        <taxon>Metazoa</taxon>
        <taxon>Ecdysozoa</taxon>
        <taxon>Arthropoda</taxon>
        <taxon>Chelicerata</taxon>
        <taxon>Arachnida</taxon>
        <taxon>Acari</taxon>
        <taxon>Acariformes</taxon>
        <taxon>Trombidiformes</taxon>
        <taxon>Prostigmata</taxon>
        <taxon>Anystina</taxon>
        <taxon>Parasitengona</taxon>
        <taxon>Trombiculoidea</taxon>
        <taxon>Trombiculidae</taxon>
        <taxon>Leptotrombidium</taxon>
    </lineage>
</organism>
<dbReference type="InterPro" id="IPR004887">
    <property type="entry name" value="GSH_synth_subst-bd"/>
</dbReference>
<keyword evidence="10 12" id="KW-0460">Magnesium</keyword>
<dbReference type="GO" id="GO:0005829">
    <property type="term" value="C:cytosol"/>
    <property type="evidence" value="ECO:0007669"/>
    <property type="project" value="TreeGrafter"/>
</dbReference>
<sequence>MENCLPLLSDDLLRVIVSDVKNYALSNGLGLRCKESPNDDMMQLLPISLFPSPFPRATFEFAQSIQKSVNKLMHAVSLDSSFLCEQLETTIAVDEFTKNLLLTHLKVLKEGSAQENSLGLFRADYMLNEEPQLLRQIEVNAISVSFGGLSNKVSKIHEYVMSKYNPAMHKKESFPQRDTCFMLAKGLTDAWDYYGVASAVILIVVEDTVINVYDQKAIEFAVYHTRPEIKIMRKKFSELPSITRLVGNQLLFVENNEVAVVYFRTAYTPEQYNQSLWDLRFLLEKSKAIICPSIHYQLAGVKKIQQVLTKKEVLEKFLTESNEMEAVYSTFAKISGLELNEQGNAALAEALNHPHKYVLKPQREGGGNNFYGEEMVGILSSLKNDRKREAFIVMELISPRPIKNYILRPSYPVSSEPEEIVGELGIFGTIMGNKNEILFNEETGYVLRSKAVGVKEGGISAGFGILDTPFLY</sequence>
<dbReference type="Gene3D" id="3.30.470.20">
    <property type="entry name" value="ATP-grasp fold, B domain"/>
    <property type="match status" value="1"/>
</dbReference>
<dbReference type="PIRSF" id="PIRSF001558">
    <property type="entry name" value="GSHase"/>
    <property type="match status" value="1"/>
</dbReference>
<feature type="domain" description="Glutathione synthase substrate-binding" evidence="15">
    <location>
        <begin position="199"/>
        <end position="299"/>
    </location>
</feature>
<dbReference type="GO" id="GO:0005524">
    <property type="term" value="F:ATP binding"/>
    <property type="evidence" value="ECO:0007669"/>
    <property type="project" value="UniProtKB-UniRule"/>
</dbReference>
<evidence type="ECO:0000259" key="15">
    <source>
        <dbReference type="Pfam" id="PF03199"/>
    </source>
</evidence>
<dbReference type="GO" id="GO:0000287">
    <property type="term" value="F:magnesium ion binding"/>
    <property type="evidence" value="ECO:0007669"/>
    <property type="project" value="UniProtKB-UniRule"/>
</dbReference>
<evidence type="ECO:0000256" key="4">
    <source>
        <dbReference type="ARBA" id="ARBA00020821"/>
    </source>
</evidence>
<gene>
    <name evidence="16" type="ORF">B4U80_04449</name>
</gene>
<dbReference type="GO" id="GO:0043295">
    <property type="term" value="F:glutathione binding"/>
    <property type="evidence" value="ECO:0007669"/>
    <property type="project" value="UniProtKB-UniRule"/>
</dbReference>
<dbReference type="SUPFAM" id="SSF52440">
    <property type="entry name" value="PreATP-grasp domain"/>
    <property type="match status" value="1"/>
</dbReference>
<keyword evidence="9 12" id="KW-0067">ATP-binding</keyword>
<evidence type="ECO:0000256" key="10">
    <source>
        <dbReference type="ARBA" id="ARBA00022842"/>
    </source>
</evidence>
<dbReference type="Proteomes" id="UP000288716">
    <property type="component" value="Unassembled WGS sequence"/>
</dbReference>
<keyword evidence="6 12" id="KW-0317">Glutathione biosynthesis</keyword>
<feature type="binding site" evidence="14">
    <location>
        <position position="364"/>
    </location>
    <ligand>
        <name>Mg(2+)</name>
        <dbReference type="ChEBI" id="CHEBI:18420"/>
    </ligand>
</feature>
<dbReference type="InterPro" id="IPR016185">
    <property type="entry name" value="PreATP-grasp_dom_sf"/>
</dbReference>
<dbReference type="InterPro" id="IPR014042">
    <property type="entry name" value="Glutathione_synthase_a-hlx"/>
</dbReference>
<dbReference type="AlphaFoldDB" id="A0A443SLY2"/>
<protein>
    <recommendedName>
        <fullName evidence="4 12">Glutathione synthetase</fullName>
        <shortName evidence="12">GSH-S</shortName>
        <ecNumber evidence="3 12">6.3.2.3</ecNumber>
    </recommendedName>
</protein>
<evidence type="ECO:0000256" key="13">
    <source>
        <dbReference type="PIRSR" id="PIRSR001558-1"/>
    </source>
</evidence>
<feature type="binding site" evidence="13">
    <location>
        <position position="215"/>
    </location>
    <ligand>
        <name>substrate</name>
    </ligand>
</feature>
<keyword evidence="5 12" id="KW-0436">Ligase</keyword>
<dbReference type="InterPro" id="IPR005615">
    <property type="entry name" value="Glutathione_synthase"/>
</dbReference>
<evidence type="ECO:0000256" key="11">
    <source>
        <dbReference type="ARBA" id="ARBA00048871"/>
    </source>
</evidence>
<dbReference type="InterPro" id="IPR014709">
    <property type="entry name" value="Glutathione_synthase_C_euk"/>
</dbReference>
<evidence type="ECO:0000313" key="17">
    <source>
        <dbReference type="Proteomes" id="UP000288716"/>
    </source>
</evidence>
<dbReference type="NCBIfam" id="TIGR01986">
    <property type="entry name" value="glut_syn_euk"/>
    <property type="match status" value="1"/>
</dbReference>
<evidence type="ECO:0000256" key="14">
    <source>
        <dbReference type="PIRSR" id="PIRSR001558-2"/>
    </source>
</evidence>
<evidence type="ECO:0000256" key="9">
    <source>
        <dbReference type="ARBA" id="ARBA00022840"/>
    </source>
</evidence>
<feature type="binding site" evidence="13">
    <location>
        <position position="138"/>
    </location>
    <ligand>
        <name>ATP</name>
        <dbReference type="ChEBI" id="CHEBI:30616"/>
    </ligand>
</feature>
<name>A0A443SLY2_9ACAR</name>
<feature type="binding site" evidence="13">
    <location>
        <position position="423"/>
    </location>
    <ligand>
        <name>ATP</name>
        <dbReference type="ChEBI" id="CHEBI:30616"/>
    </ligand>
</feature>
<feature type="binding site" evidence="13">
    <location>
        <position position="122"/>
    </location>
    <ligand>
        <name>substrate</name>
    </ligand>
</feature>
<comment type="catalytic activity">
    <reaction evidence="11">
        <text>gamma-L-glutamyl-L-cysteine + glycine + ATP = glutathione + ADP + phosphate + H(+)</text>
        <dbReference type="Rhea" id="RHEA:13557"/>
        <dbReference type="ChEBI" id="CHEBI:15378"/>
        <dbReference type="ChEBI" id="CHEBI:30616"/>
        <dbReference type="ChEBI" id="CHEBI:43474"/>
        <dbReference type="ChEBI" id="CHEBI:57305"/>
        <dbReference type="ChEBI" id="CHEBI:57925"/>
        <dbReference type="ChEBI" id="CHEBI:58173"/>
        <dbReference type="ChEBI" id="CHEBI:456216"/>
        <dbReference type="EC" id="6.3.2.3"/>
    </reaction>
    <physiologicalReaction direction="left-to-right" evidence="11">
        <dbReference type="Rhea" id="RHEA:13558"/>
    </physiologicalReaction>
</comment>
<feature type="binding site" evidence="13">
    <location>
        <position position="302"/>
    </location>
    <ligand>
        <name>ATP</name>
        <dbReference type="ChEBI" id="CHEBI:30616"/>
    </ligand>
</feature>
<accession>A0A443SLY2</accession>
<feature type="binding site" evidence="13">
    <location>
        <position position="450"/>
    </location>
    <ligand>
        <name>substrate</name>
    </ligand>
</feature>
<keyword evidence="8 12" id="KW-0547">Nucleotide-binding</keyword>
<dbReference type="UniPathway" id="UPA00142">
    <property type="reaction ID" value="UER00210"/>
</dbReference>
<comment type="similarity">
    <text evidence="2 12">Belongs to the eukaryotic GSH synthase family.</text>
</comment>
<feature type="binding site" evidence="14">
    <location>
        <position position="140"/>
    </location>
    <ligand>
        <name>Mg(2+)</name>
        <dbReference type="ChEBI" id="CHEBI:18420"/>
    </ligand>
</feature>
<dbReference type="Gene3D" id="3.30.1490.80">
    <property type="match status" value="1"/>
</dbReference>
<evidence type="ECO:0000256" key="3">
    <source>
        <dbReference type="ARBA" id="ARBA00012214"/>
    </source>
</evidence>
<proteinExistence type="inferred from homology"/>
<dbReference type="Gene3D" id="1.10.1080.10">
    <property type="entry name" value="Glutathione Synthetase, Chain A, domain 3"/>
    <property type="match status" value="1"/>
</dbReference>
<dbReference type="Pfam" id="PF03917">
    <property type="entry name" value="GSH_synth_ATP"/>
    <property type="match status" value="1"/>
</dbReference>
<comment type="cofactor">
    <cofactor evidence="12 14">
        <name>Mg(2+)</name>
        <dbReference type="ChEBI" id="CHEBI:18420"/>
    </cofactor>
    <text evidence="12 14">Binds 1 Mg(2+) ion per subunit.</text>
</comment>
<keyword evidence="7 12" id="KW-0479">Metal-binding</keyword>
<evidence type="ECO:0000256" key="7">
    <source>
        <dbReference type="ARBA" id="ARBA00022723"/>
    </source>
</evidence>
<dbReference type="PANTHER" id="PTHR11130">
    <property type="entry name" value="GLUTATHIONE SYNTHETASE"/>
    <property type="match status" value="1"/>
</dbReference>
<feature type="binding site" evidence="13">
    <location>
        <position position="456"/>
    </location>
    <ligand>
        <name>ATP</name>
        <dbReference type="ChEBI" id="CHEBI:30616"/>
    </ligand>
</feature>
<evidence type="ECO:0000256" key="2">
    <source>
        <dbReference type="ARBA" id="ARBA00010385"/>
    </source>
</evidence>
<evidence type="ECO:0000256" key="6">
    <source>
        <dbReference type="ARBA" id="ARBA00022684"/>
    </source>
</evidence>
<dbReference type="InterPro" id="IPR037013">
    <property type="entry name" value="GSH-S_sub-bd_sf"/>
</dbReference>
<dbReference type="GO" id="GO:0004363">
    <property type="term" value="F:glutathione synthase activity"/>
    <property type="evidence" value="ECO:0007669"/>
    <property type="project" value="UniProtKB-UniRule"/>
</dbReference>
<evidence type="ECO:0000256" key="1">
    <source>
        <dbReference type="ARBA" id="ARBA00004965"/>
    </source>
</evidence>
<keyword evidence="17" id="KW-1185">Reference proteome</keyword>
<dbReference type="EC" id="6.3.2.3" evidence="3 12"/>
<dbReference type="FunFam" id="3.30.1490.50:FF:000002">
    <property type="entry name" value="Glutathione synthetase"/>
    <property type="match status" value="1"/>
</dbReference>
<dbReference type="EMBL" id="NCKV01001325">
    <property type="protein sequence ID" value="RWS28534.1"/>
    <property type="molecule type" value="Genomic_DNA"/>
</dbReference>
<evidence type="ECO:0000256" key="12">
    <source>
        <dbReference type="PIRNR" id="PIRNR001558"/>
    </source>
</evidence>
<dbReference type="SUPFAM" id="SSF56059">
    <property type="entry name" value="Glutathione synthetase ATP-binding domain-like"/>
    <property type="match status" value="1"/>
</dbReference>
<dbReference type="PANTHER" id="PTHR11130:SF0">
    <property type="entry name" value="GLUTATHIONE SYNTHETASE"/>
    <property type="match status" value="1"/>
</dbReference>